<comment type="subcellular location">
    <subcellularLocation>
        <location evidence="1">Membrane</location>
        <topology evidence="1">Multi-pass membrane protein</topology>
    </subcellularLocation>
</comment>
<dbReference type="InterPro" id="IPR020846">
    <property type="entry name" value="MFS_dom"/>
</dbReference>
<evidence type="ECO:0000313" key="8">
    <source>
        <dbReference type="EMBL" id="KIJ43272.1"/>
    </source>
</evidence>
<dbReference type="InterPro" id="IPR036259">
    <property type="entry name" value="MFS_trans_sf"/>
</dbReference>
<evidence type="ECO:0000256" key="2">
    <source>
        <dbReference type="ARBA" id="ARBA00022448"/>
    </source>
</evidence>
<dbReference type="PANTHER" id="PTHR23508:SF10">
    <property type="entry name" value="CARBOXYLIC ACID TRANSPORTER PROTEIN HOMOLOG"/>
    <property type="match status" value="1"/>
</dbReference>
<dbReference type="Pfam" id="PF00083">
    <property type="entry name" value="Sugar_tr"/>
    <property type="match status" value="2"/>
</dbReference>
<dbReference type="GO" id="GO:0005886">
    <property type="term" value="C:plasma membrane"/>
    <property type="evidence" value="ECO:0007669"/>
    <property type="project" value="TreeGrafter"/>
</dbReference>
<feature type="transmembrane region" description="Helical" evidence="6">
    <location>
        <begin position="49"/>
        <end position="70"/>
    </location>
</feature>
<dbReference type="EMBL" id="KN837124">
    <property type="protein sequence ID" value="KIJ43272.1"/>
    <property type="molecule type" value="Genomic_DNA"/>
</dbReference>
<accession>A0A0C9VMY1</accession>
<evidence type="ECO:0000256" key="5">
    <source>
        <dbReference type="ARBA" id="ARBA00023136"/>
    </source>
</evidence>
<feature type="transmembrane region" description="Helical" evidence="6">
    <location>
        <begin position="367"/>
        <end position="386"/>
    </location>
</feature>
<feature type="transmembrane region" description="Helical" evidence="6">
    <location>
        <begin position="273"/>
        <end position="295"/>
    </location>
</feature>
<dbReference type="OrthoDB" id="2261376at2759"/>
<gene>
    <name evidence="8" type="ORF">M422DRAFT_170066</name>
</gene>
<feature type="transmembrane region" description="Helical" evidence="6">
    <location>
        <begin position="406"/>
        <end position="424"/>
    </location>
</feature>
<feature type="transmembrane region" description="Helical" evidence="6">
    <location>
        <begin position="77"/>
        <end position="99"/>
    </location>
</feature>
<name>A0A0C9VMY1_SPHS4</name>
<feature type="transmembrane region" description="Helical" evidence="6">
    <location>
        <begin position="302"/>
        <end position="322"/>
    </location>
</feature>
<protein>
    <submittedName>
        <fullName evidence="8">Unplaced genomic scaffold SPHSTscaffold_49, whole genome shotgun sequence</fullName>
    </submittedName>
</protein>
<evidence type="ECO:0000256" key="1">
    <source>
        <dbReference type="ARBA" id="ARBA00004141"/>
    </source>
</evidence>
<evidence type="ECO:0000256" key="6">
    <source>
        <dbReference type="SAM" id="Phobius"/>
    </source>
</evidence>
<dbReference type="HOGENOM" id="CLU_001265_46_12_1"/>
<keyword evidence="9" id="KW-1185">Reference proteome</keyword>
<feature type="domain" description="Major facilitator superfamily (MFS) profile" evidence="7">
    <location>
        <begin position="9"/>
        <end position="428"/>
    </location>
</feature>
<evidence type="ECO:0000259" key="7">
    <source>
        <dbReference type="PROSITE" id="PS50850"/>
    </source>
</evidence>
<dbReference type="PANTHER" id="PTHR23508">
    <property type="entry name" value="CARBOXYLIC ACID TRANSPORTER PROTEIN HOMOLOG"/>
    <property type="match status" value="1"/>
</dbReference>
<dbReference type="InterPro" id="IPR005828">
    <property type="entry name" value="MFS_sugar_transport-like"/>
</dbReference>
<feature type="transmembrane region" description="Helical" evidence="6">
    <location>
        <begin position="231"/>
        <end position="253"/>
    </location>
</feature>
<proteinExistence type="predicted"/>
<reference evidence="8 9" key="1">
    <citation type="submission" date="2014-06" db="EMBL/GenBank/DDBJ databases">
        <title>Evolutionary Origins and Diversification of the Mycorrhizal Mutualists.</title>
        <authorList>
            <consortium name="DOE Joint Genome Institute"/>
            <consortium name="Mycorrhizal Genomics Consortium"/>
            <person name="Kohler A."/>
            <person name="Kuo A."/>
            <person name="Nagy L.G."/>
            <person name="Floudas D."/>
            <person name="Copeland A."/>
            <person name="Barry K.W."/>
            <person name="Cichocki N."/>
            <person name="Veneault-Fourrey C."/>
            <person name="LaButti K."/>
            <person name="Lindquist E.A."/>
            <person name="Lipzen A."/>
            <person name="Lundell T."/>
            <person name="Morin E."/>
            <person name="Murat C."/>
            <person name="Riley R."/>
            <person name="Ohm R."/>
            <person name="Sun H."/>
            <person name="Tunlid A."/>
            <person name="Henrissat B."/>
            <person name="Grigoriev I.V."/>
            <person name="Hibbett D.S."/>
            <person name="Martin F."/>
        </authorList>
    </citation>
    <scope>NUCLEOTIDE SEQUENCE [LARGE SCALE GENOMIC DNA]</scope>
    <source>
        <strain evidence="8 9">SS14</strain>
    </source>
</reference>
<organism evidence="8 9">
    <name type="scientific">Sphaerobolus stellatus (strain SS14)</name>
    <dbReference type="NCBI Taxonomy" id="990650"/>
    <lineage>
        <taxon>Eukaryota</taxon>
        <taxon>Fungi</taxon>
        <taxon>Dikarya</taxon>
        <taxon>Basidiomycota</taxon>
        <taxon>Agaricomycotina</taxon>
        <taxon>Agaricomycetes</taxon>
        <taxon>Phallomycetidae</taxon>
        <taxon>Geastrales</taxon>
        <taxon>Sphaerobolaceae</taxon>
        <taxon>Sphaerobolus</taxon>
    </lineage>
</organism>
<dbReference type="SUPFAM" id="SSF103473">
    <property type="entry name" value="MFS general substrate transporter"/>
    <property type="match status" value="1"/>
</dbReference>
<dbReference type="GO" id="GO:0046943">
    <property type="term" value="F:carboxylic acid transmembrane transporter activity"/>
    <property type="evidence" value="ECO:0007669"/>
    <property type="project" value="TreeGrafter"/>
</dbReference>
<dbReference type="PROSITE" id="PS50850">
    <property type="entry name" value="MFS"/>
    <property type="match status" value="1"/>
</dbReference>
<keyword evidence="4 6" id="KW-1133">Transmembrane helix</keyword>
<sequence>MLRLSQVSLIFACGTALLSDGYSNSIIGNVVTVLQTQFGDDVIDTNRSTILRSLTFAGTVLGMLTFGYLSDKVGRKFGMLTATGIIALFSFLSACSQGAHDSKTGLVAMLSAFRFLIGIGIGAEYPCGSVAASEQSEEEGIAKHSQHRWVALATNTMIDFGFVIGAFVPLVLLWIFGENHLDAVWRGSLGFGLLPALVVFIWRLRMEEPTRYKKDSMKHAKIPYLLIIKRYWVRLAAISIVWFLYDFITYPFGLYSSTIINSIVPPGSSLTIVLGWATVINLFYIPGTLIGAFVVDYLGAKYTLISGLLLQALFGFFMSGFYPELKHHVAGFAIMYGIFLSWGEFGPGNCTILIAAKAGPTAIRGQFYGMAAAIGKIGAFVGTWAFPPMIKAFGGSASDKGNSGPFFVGSGFAILSALITFFFIKPISTDGMIKEDAEFRAYLEANGYDTSQMGLKDELVTNSSRDSVDEAEKGSDVLVSKL</sequence>
<feature type="transmembrane region" description="Helical" evidence="6">
    <location>
        <begin position="334"/>
        <end position="355"/>
    </location>
</feature>
<feature type="transmembrane region" description="Helical" evidence="6">
    <location>
        <begin position="183"/>
        <end position="204"/>
    </location>
</feature>
<keyword evidence="3 6" id="KW-0812">Transmembrane</keyword>
<dbReference type="Proteomes" id="UP000054279">
    <property type="component" value="Unassembled WGS sequence"/>
</dbReference>
<evidence type="ECO:0000313" key="9">
    <source>
        <dbReference type="Proteomes" id="UP000054279"/>
    </source>
</evidence>
<keyword evidence="2" id="KW-0813">Transport</keyword>
<evidence type="ECO:0000256" key="3">
    <source>
        <dbReference type="ARBA" id="ARBA00022692"/>
    </source>
</evidence>
<dbReference type="FunFam" id="1.20.1250.20:FF:000140">
    <property type="entry name" value="Putative MFS phospholipid transporter"/>
    <property type="match status" value="1"/>
</dbReference>
<feature type="transmembrane region" description="Helical" evidence="6">
    <location>
        <begin position="149"/>
        <end position="177"/>
    </location>
</feature>
<feature type="transmembrane region" description="Helical" evidence="6">
    <location>
        <begin position="105"/>
        <end position="128"/>
    </location>
</feature>
<dbReference type="Gene3D" id="1.20.1250.20">
    <property type="entry name" value="MFS general substrate transporter like domains"/>
    <property type="match status" value="1"/>
</dbReference>
<keyword evidence="5 6" id="KW-0472">Membrane</keyword>
<evidence type="ECO:0000256" key="4">
    <source>
        <dbReference type="ARBA" id="ARBA00022989"/>
    </source>
</evidence>
<dbReference type="AlphaFoldDB" id="A0A0C9VMY1"/>